<feature type="compositionally biased region" description="Acidic residues" evidence="1">
    <location>
        <begin position="175"/>
        <end position="191"/>
    </location>
</feature>
<gene>
    <name evidence="2" type="ORF">AFUS01_LOCUS27853</name>
</gene>
<feature type="compositionally biased region" description="Basic and acidic residues" evidence="1">
    <location>
        <begin position="217"/>
        <end position="228"/>
    </location>
</feature>
<feature type="compositionally biased region" description="Acidic residues" evidence="1">
    <location>
        <begin position="156"/>
        <end position="166"/>
    </location>
</feature>
<organism evidence="2 3">
    <name type="scientific">Allacma fusca</name>
    <dbReference type="NCBI Taxonomy" id="39272"/>
    <lineage>
        <taxon>Eukaryota</taxon>
        <taxon>Metazoa</taxon>
        <taxon>Ecdysozoa</taxon>
        <taxon>Arthropoda</taxon>
        <taxon>Hexapoda</taxon>
        <taxon>Collembola</taxon>
        <taxon>Symphypleona</taxon>
        <taxon>Sminthuridae</taxon>
        <taxon>Allacma</taxon>
    </lineage>
</organism>
<feature type="region of interest" description="Disordered" evidence="1">
    <location>
        <begin position="131"/>
        <end position="307"/>
    </location>
</feature>
<reference evidence="2" key="1">
    <citation type="submission" date="2021-06" db="EMBL/GenBank/DDBJ databases">
        <authorList>
            <person name="Hodson N. C."/>
            <person name="Mongue J. A."/>
            <person name="Jaron S. K."/>
        </authorList>
    </citation>
    <scope>NUCLEOTIDE SEQUENCE</scope>
</reference>
<feature type="compositionally biased region" description="Acidic residues" evidence="1">
    <location>
        <begin position="284"/>
        <end position="299"/>
    </location>
</feature>
<feature type="non-terminal residue" evidence="2">
    <location>
        <position position="335"/>
    </location>
</feature>
<feature type="compositionally biased region" description="Acidic residues" evidence="1">
    <location>
        <begin position="232"/>
        <end position="242"/>
    </location>
</feature>
<name>A0A8J2KLN3_9HEXA</name>
<comment type="caution">
    <text evidence="2">The sequence shown here is derived from an EMBL/GenBank/DDBJ whole genome shotgun (WGS) entry which is preliminary data.</text>
</comment>
<evidence type="ECO:0000256" key="1">
    <source>
        <dbReference type="SAM" id="MobiDB-lite"/>
    </source>
</evidence>
<accession>A0A8J2KLN3</accession>
<dbReference type="AlphaFoldDB" id="A0A8J2KLN3"/>
<feature type="region of interest" description="Disordered" evidence="1">
    <location>
        <begin position="1"/>
        <end position="29"/>
    </location>
</feature>
<evidence type="ECO:0000313" key="2">
    <source>
        <dbReference type="EMBL" id="CAG7817275.1"/>
    </source>
</evidence>
<protein>
    <submittedName>
        <fullName evidence="2">Uncharacterized protein</fullName>
    </submittedName>
</protein>
<sequence length="335" mass="38306">MTPEDGDSGRLPILVAQKPAKPPPGTEKKVQDFVLPPLTQYPTSNISAGVNDDEHIEGLKELERLWKKRQEKVIKKGGKYEKGDKFHKIGGRRYDYVRTTYKVNGRTYQLVRRTYEDDGQGDKICAKHRAWRERQRRKQLQADLDALSDGMSSEQENVESDGDSESEYERSIKENDEDDDLEEYCDDDEDGPPVLSQSSGHSSDTDETFEEEGVCSDDSRYEADKEFYDSSPAEEESGDESENSEKGMSEASVDKGFVSESSVGGPTKPKTKKRIRFQEVEAQSFDDPEVDNNSEEPEIQDIQTSQVERYETSAEQIYKEYEALQLERSERKRME</sequence>
<keyword evidence="3" id="KW-1185">Reference proteome</keyword>
<feature type="compositionally biased region" description="Acidic residues" evidence="1">
    <location>
        <begin position="205"/>
        <end position="215"/>
    </location>
</feature>
<proteinExistence type="predicted"/>
<dbReference type="Proteomes" id="UP000708208">
    <property type="component" value="Unassembled WGS sequence"/>
</dbReference>
<dbReference type="EMBL" id="CAJVCH010390349">
    <property type="protein sequence ID" value="CAG7817275.1"/>
    <property type="molecule type" value="Genomic_DNA"/>
</dbReference>
<evidence type="ECO:0000313" key="3">
    <source>
        <dbReference type="Proteomes" id="UP000708208"/>
    </source>
</evidence>